<organism evidence="4 5">
    <name type="scientific">Anaeramoeba ignava</name>
    <name type="common">Anaerobic marine amoeba</name>
    <dbReference type="NCBI Taxonomy" id="1746090"/>
    <lineage>
        <taxon>Eukaryota</taxon>
        <taxon>Metamonada</taxon>
        <taxon>Anaeramoebidae</taxon>
        <taxon>Anaeramoeba</taxon>
    </lineage>
</organism>
<reference evidence="4" key="1">
    <citation type="submission" date="2022-10" db="EMBL/GenBank/DDBJ databases">
        <title>Novel sulphate-reducing endosymbionts in the free-living metamonad Anaeramoeba.</title>
        <authorList>
            <person name="Jerlstrom-Hultqvist J."/>
            <person name="Cepicka I."/>
            <person name="Gallot-Lavallee L."/>
            <person name="Salas-Leiva D."/>
            <person name="Curtis B.A."/>
            <person name="Zahonova K."/>
            <person name="Pipaliya S."/>
            <person name="Dacks J."/>
            <person name="Roger A.J."/>
        </authorList>
    </citation>
    <scope>NUCLEOTIDE SEQUENCE</scope>
    <source>
        <strain evidence="4">BMAN</strain>
    </source>
</reference>
<keyword evidence="5" id="KW-1185">Reference proteome</keyword>
<dbReference type="InterPro" id="IPR001806">
    <property type="entry name" value="Small_GTPase"/>
</dbReference>
<accession>A0A9Q0LX97</accession>
<dbReference type="Gene3D" id="3.40.50.300">
    <property type="entry name" value="P-loop containing nucleotide triphosphate hydrolases"/>
    <property type="match status" value="1"/>
</dbReference>
<comment type="similarity">
    <text evidence="1">Belongs to the small GTPase superfamily. Rho family.</text>
</comment>
<dbReference type="OrthoDB" id="8830751at2759"/>
<comment type="caution">
    <text evidence="4">The sequence shown here is derived from an EMBL/GenBank/DDBJ whole genome shotgun (WGS) entry which is preliminary data.</text>
</comment>
<dbReference type="Proteomes" id="UP001149090">
    <property type="component" value="Unassembled WGS sequence"/>
</dbReference>
<sequence length="189" mass="21479">MRFKVVCVGDGSVGKTCMLMTYLKNEFPVNYIPTIVENFTTDIEVNSVTYTLSIWDTAGQEELDKIRDCTYPGTDVVLLCYSIINITSFKNITEKWVPEIRGKLPQVPIIIVGLKTDLRNDLQTLENLRQLNQEPITALQGDQIAKETKSYCYVECSAKKRENLSEIFEQAVNSVKAQKNSKKKKCLIL</sequence>
<keyword evidence="2" id="KW-0547">Nucleotide-binding</keyword>
<dbReference type="InterPro" id="IPR005225">
    <property type="entry name" value="Small_GTP-bd"/>
</dbReference>
<dbReference type="CDD" id="cd00157">
    <property type="entry name" value="Rho"/>
    <property type="match status" value="1"/>
</dbReference>
<dbReference type="GO" id="GO:0005525">
    <property type="term" value="F:GTP binding"/>
    <property type="evidence" value="ECO:0007669"/>
    <property type="project" value="UniProtKB-KW"/>
</dbReference>
<dbReference type="PRINTS" id="PR00449">
    <property type="entry name" value="RASTRNSFRMNG"/>
</dbReference>
<dbReference type="PANTHER" id="PTHR24072">
    <property type="entry name" value="RHO FAMILY GTPASE"/>
    <property type="match status" value="1"/>
</dbReference>
<dbReference type="FunFam" id="3.40.50.300:FF:001179">
    <property type="entry name" value="Rho family GTPase"/>
    <property type="match status" value="1"/>
</dbReference>
<dbReference type="PROSITE" id="PS51421">
    <property type="entry name" value="RAS"/>
    <property type="match status" value="1"/>
</dbReference>
<dbReference type="GO" id="GO:0003924">
    <property type="term" value="F:GTPase activity"/>
    <property type="evidence" value="ECO:0007669"/>
    <property type="project" value="InterPro"/>
</dbReference>
<dbReference type="EMBL" id="JAPDFW010000044">
    <property type="protein sequence ID" value="KAJ5078995.1"/>
    <property type="molecule type" value="Genomic_DNA"/>
</dbReference>
<dbReference type="PROSITE" id="PS51419">
    <property type="entry name" value="RAB"/>
    <property type="match status" value="1"/>
</dbReference>
<keyword evidence="3" id="KW-0342">GTP-binding</keyword>
<dbReference type="GO" id="GO:0007264">
    <property type="term" value="P:small GTPase-mediated signal transduction"/>
    <property type="evidence" value="ECO:0007669"/>
    <property type="project" value="InterPro"/>
</dbReference>
<dbReference type="NCBIfam" id="TIGR00231">
    <property type="entry name" value="small_GTP"/>
    <property type="match status" value="1"/>
</dbReference>
<dbReference type="Pfam" id="PF00071">
    <property type="entry name" value="Ras"/>
    <property type="match status" value="1"/>
</dbReference>
<dbReference type="SMART" id="SM00173">
    <property type="entry name" value="RAS"/>
    <property type="match status" value="1"/>
</dbReference>
<protein>
    <submittedName>
        <fullName evidence="4">Gtpase crac1b</fullName>
    </submittedName>
</protein>
<evidence type="ECO:0000256" key="3">
    <source>
        <dbReference type="ARBA" id="ARBA00023134"/>
    </source>
</evidence>
<dbReference type="AlphaFoldDB" id="A0A9Q0LX97"/>
<proteinExistence type="inferred from homology"/>
<dbReference type="SMART" id="SM00175">
    <property type="entry name" value="RAB"/>
    <property type="match status" value="1"/>
</dbReference>
<dbReference type="InterPro" id="IPR003578">
    <property type="entry name" value="Small_GTPase_Rho"/>
</dbReference>
<dbReference type="PROSITE" id="PS51420">
    <property type="entry name" value="RHO"/>
    <property type="match status" value="1"/>
</dbReference>
<dbReference type="SUPFAM" id="SSF52540">
    <property type="entry name" value="P-loop containing nucleoside triphosphate hydrolases"/>
    <property type="match status" value="1"/>
</dbReference>
<evidence type="ECO:0000313" key="4">
    <source>
        <dbReference type="EMBL" id="KAJ5078995.1"/>
    </source>
</evidence>
<evidence type="ECO:0000256" key="1">
    <source>
        <dbReference type="ARBA" id="ARBA00010142"/>
    </source>
</evidence>
<gene>
    <name evidence="4" type="ORF">M0811_04718</name>
</gene>
<dbReference type="InterPro" id="IPR027417">
    <property type="entry name" value="P-loop_NTPase"/>
</dbReference>
<name>A0A9Q0LX97_ANAIG</name>
<dbReference type="SMART" id="SM00174">
    <property type="entry name" value="RHO"/>
    <property type="match status" value="1"/>
</dbReference>
<evidence type="ECO:0000313" key="5">
    <source>
        <dbReference type="Proteomes" id="UP001149090"/>
    </source>
</evidence>
<evidence type="ECO:0000256" key="2">
    <source>
        <dbReference type="ARBA" id="ARBA00022741"/>
    </source>
</evidence>